<dbReference type="AlphaFoldDB" id="A0A1D3L3F0"/>
<dbReference type="PATRIC" id="fig|129848.4.peg.1565"/>
<dbReference type="KEGG" id="mcub:MCBB_1533"/>
<dbReference type="EC" id="1.1.1.137" evidence="8"/>
<evidence type="ECO:0000313" key="9">
    <source>
        <dbReference type="Proteomes" id="UP000094707"/>
    </source>
</evidence>
<protein>
    <submittedName>
        <fullName evidence="8">Putative ribitol-5-phosphate dehydrogenase</fullName>
        <ecNumber evidence="8">1.1.1.137</ecNumber>
    </submittedName>
</protein>
<feature type="domain" description="Alcohol dehydrogenase-like N-terminal" evidence="7">
    <location>
        <begin position="26"/>
        <end position="133"/>
    </location>
</feature>
<comment type="cofactor">
    <cofactor evidence="1">
        <name>Zn(2+)</name>
        <dbReference type="ChEBI" id="CHEBI:29105"/>
    </cofactor>
</comment>
<evidence type="ECO:0000256" key="2">
    <source>
        <dbReference type="ARBA" id="ARBA00008072"/>
    </source>
</evidence>
<dbReference type="InterPro" id="IPR036291">
    <property type="entry name" value="NAD(P)-bd_dom_sf"/>
</dbReference>
<sequence length="341" mass="38565">MINTVYRLVAPKLFNSVYQDVDPKTSEVIVRPTHLSICKADERYYLGNRDPHILEEKLPMALIHEGIGRVVHDRSGEFKSGDTVVMVPNVPLEDDAVISENYLNSSKFRSSDFDGFLQEYVVTTADQVLKIDDHINPYVAAFTELISVCLHAISRMDRFAHARRDTVGVWGDGNVGFITSLLLKETFPETEVIVFGRNPEKLSYFTFANETRIINEIPDDLKVDHAFECVGGIKSQSAIEQIIDHINPEGTIALLGVSEYSIPINTRMILEKGIFLFGNSRSGKIDFKKTLDLLNKNREIVSYLENLVVEKVKIRNLEDIGDAFEKNLGIDFGKIILLWDK</sequence>
<dbReference type="RefSeq" id="WP_071907184.1">
    <property type="nucleotide sequence ID" value="NZ_LT607756.1"/>
</dbReference>
<evidence type="ECO:0000256" key="5">
    <source>
        <dbReference type="ARBA" id="ARBA00023002"/>
    </source>
</evidence>
<dbReference type="GO" id="GO:0046872">
    <property type="term" value="F:metal ion binding"/>
    <property type="evidence" value="ECO:0007669"/>
    <property type="project" value="UniProtKB-KW"/>
</dbReference>
<name>A0A1D3L3F0_9EURY</name>
<dbReference type="PANTHER" id="PTHR43350:SF19">
    <property type="entry name" value="D-GULOSIDE 3-DEHYDROGENASE"/>
    <property type="match status" value="1"/>
</dbReference>
<proteinExistence type="inferred from homology"/>
<comment type="similarity">
    <text evidence="2">Belongs to the zinc-containing alcohol dehydrogenase family.</text>
</comment>
<dbReference type="GO" id="GO:0050256">
    <property type="term" value="F:ribitol-5-phosphate 2-dehydrogenase [NAD(P)+] activity"/>
    <property type="evidence" value="ECO:0007669"/>
    <property type="project" value="UniProtKB-EC"/>
</dbReference>
<organism evidence="8 9">
    <name type="scientific">Methanobacterium congolense</name>
    <dbReference type="NCBI Taxonomy" id="118062"/>
    <lineage>
        <taxon>Archaea</taxon>
        <taxon>Methanobacteriati</taxon>
        <taxon>Methanobacteriota</taxon>
        <taxon>Methanomada group</taxon>
        <taxon>Methanobacteria</taxon>
        <taxon>Methanobacteriales</taxon>
        <taxon>Methanobacteriaceae</taxon>
        <taxon>Methanobacterium</taxon>
    </lineage>
</organism>
<evidence type="ECO:0000259" key="7">
    <source>
        <dbReference type="Pfam" id="PF08240"/>
    </source>
</evidence>
<dbReference type="InterPro" id="IPR013154">
    <property type="entry name" value="ADH-like_N"/>
</dbReference>
<dbReference type="GeneID" id="30412374"/>
<gene>
    <name evidence="8" type="primary">tarJ</name>
    <name evidence="8" type="ORF">MCBB_1533</name>
</gene>
<dbReference type="PANTHER" id="PTHR43350">
    <property type="entry name" value="NAD-DEPENDENT ALCOHOL DEHYDROGENASE"/>
    <property type="match status" value="1"/>
</dbReference>
<dbReference type="HAMAP" id="MF_02069">
    <property type="entry name" value="TarJ"/>
    <property type="match status" value="1"/>
</dbReference>
<dbReference type="InterPro" id="IPR011032">
    <property type="entry name" value="GroES-like_sf"/>
</dbReference>
<dbReference type="Pfam" id="PF08240">
    <property type="entry name" value="ADH_N"/>
    <property type="match status" value="1"/>
</dbReference>
<keyword evidence="3" id="KW-0479">Metal-binding</keyword>
<dbReference type="EMBL" id="LT607756">
    <property type="protein sequence ID" value="SCG86088.1"/>
    <property type="molecule type" value="Genomic_DNA"/>
</dbReference>
<dbReference type="Pfam" id="PF00107">
    <property type="entry name" value="ADH_zinc_N"/>
    <property type="match status" value="1"/>
</dbReference>
<feature type="domain" description="Alcohol dehydrogenase-like C-terminal" evidence="6">
    <location>
        <begin position="213"/>
        <end position="295"/>
    </location>
</feature>
<dbReference type="GO" id="GO:0043168">
    <property type="term" value="F:anion binding"/>
    <property type="evidence" value="ECO:0007669"/>
    <property type="project" value="UniProtKB-ARBA"/>
</dbReference>
<evidence type="ECO:0000313" key="8">
    <source>
        <dbReference type="EMBL" id="SCG86088.1"/>
    </source>
</evidence>
<keyword evidence="4" id="KW-0862">Zinc</keyword>
<dbReference type="Proteomes" id="UP000094707">
    <property type="component" value="Chromosome I"/>
</dbReference>
<dbReference type="Gene3D" id="3.40.50.720">
    <property type="entry name" value="NAD(P)-binding Rossmann-like Domain"/>
    <property type="match status" value="1"/>
</dbReference>
<keyword evidence="5 8" id="KW-0560">Oxidoreductase</keyword>
<dbReference type="GO" id="GO:0030554">
    <property type="term" value="F:adenyl nucleotide binding"/>
    <property type="evidence" value="ECO:0007669"/>
    <property type="project" value="UniProtKB-ARBA"/>
</dbReference>
<evidence type="ECO:0000259" key="6">
    <source>
        <dbReference type="Pfam" id="PF00107"/>
    </source>
</evidence>
<reference evidence="8 9" key="1">
    <citation type="submission" date="2016-08" db="EMBL/GenBank/DDBJ databases">
        <authorList>
            <person name="Seilhamer J.J."/>
        </authorList>
    </citation>
    <scope>NUCLEOTIDE SEQUENCE [LARGE SCALE GENOMIC DNA]</scope>
    <source>
        <strain evidence="8">Buetzberg</strain>
    </source>
</reference>
<evidence type="ECO:0000256" key="1">
    <source>
        <dbReference type="ARBA" id="ARBA00001947"/>
    </source>
</evidence>
<dbReference type="SUPFAM" id="SSF51735">
    <property type="entry name" value="NAD(P)-binding Rossmann-fold domains"/>
    <property type="match status" value="1"/>
</dbReference>
<dbReference type="InterPro" id="IPR034710">
    <property type="entry name" value="TarJ"/>
</dbReference>
<evidence type="ECO:0000256" key="4">
    <source>
        <dbReference type="ARBA" id="ARBA00022833"/>
    </source>
</evidence>
<dbReference type="SUPFAM" id="SSF50129">
    <property type="entry name" value="GroES-like"/>
    <property type="match status" value="1"/>
</dbReference>
<dbReference type="InterPro" id="IPR013149">
    <property type="entry name" value="ADH-like_C"/>
</dbReference>
<dbReference type="OrthoDB" id="73567at2157"/>
<keyword evidence="9" id="KW-1185">Reference proteome</keyword>
<dbReference type="STRING" id="118062.MCBB_1533"/>
<accession>A0A1D3L3F0</accession>
<dbReference type="GO" id="GO:0044281">
    <property type="term" value="P:small molecule metabolic process"/>
    <property type="evidence" value="ECO:0007669"/>
    <property type="project" value="UniProtKB-ARBA"/>
</dbReference>
<dbReference type="Gene3D" id="3.90.180.10">
    <property type="entry name" value="Medium-chain alcohol dehydrogenases, catalytic domain"/>
    <property type="match status" value="1"/>
</dbReference>
<evidence type="ECO:0000256" key="3">
    <source>
        <dbReference type="ARBA" id="ARBA00022723"/>
    </source>
</evidence>